<feature type="region of interest" description="Disordered" evidence="1">
    <location>
        <begin position="50"/>
        <end position="72"/>
    </location>
</feature>
<evidence type="ECO:0000313" key="2">
    <source>
        <dbReference type="EMBL" id="MCU6700469.1"/>
    </source>
</evidence>
<keyword evidence="3" id="KW-1185">Reference proteome</keyword>
<evidence type="ECO:0000256" key="1">
    <source>
        <dbReference type="SAM" id="MobiDB-lite"/>
    </source>
</evidence>
<organism evidence="2 3">
    <name type="scientific">Dorea ammoniilytica</name>
    <dbReference type="NCBI Taxonomy" id="2981788"/>
    <lineage>
        <taxon>Bacteria</taxon>
        <taxon>Bacillati</taxon>
        <taxon>Bacillota</taxon>
        <taxon>Clostridia</taxon>
        <taxon>Lachnospirales</taxon>
        <taxon>Lachnospiraceae</taxon>
        <taxon>Dorea</taxon>
    </lineage>
</organism>
<name>A0ABT2S7A1_9FIRM</name>
<comment type="caution">
    <text evidence="2">The sequence shown here is derived from an EMBL/GenBank/DDBJ whole genome shotgun (WGS) entry which is preliminary data.</text>
</comment>
<proteinExistence type="predicted"/>
<gene>
    <name evidence="2" type="ORF">OCV65_09540</name>
</gene>
<protein>
    <submittedName>
        <fullName evidence="2">Uncharacterized protein</fullName>
    </submittedName>
</protein>
<dbReference type="Proteomes" id="UP001207605">
    <property type="component" value="Unassembled WGS sequence"/>
</dbReference>
<feature type="compositionally biased region" description="Polar residues" evidence="1">
    <location>
        <begin position="60"/>
        <end position="72"/>
    </location>
</feature>
<sequence length="72" mass="8272">MKIKVILPIMVATVVVCSYIKYQKTEVEIARFDYRMRVMKEESCRMQNGRGLFADESGDSENNTGYQESIGI</sequence>
<evidence type="ECO:0000313" key="3">
    <source>
        <dbReference type="Proteomes" id="UP001207605"/>
    </source>
</evidence>
<dbReference type="EMBL" id="JAOQJV010000012">
    <property type="protein sequence ID" value="MCU6700469.1"/>
    <property type="molecule type" value="Genomic_DNA"/>
</dbReference>
<reference evidence="2 3" key="1">
    <citation type="journal article" date="2021" name="ISME Commun">
        <title>Automated analysis of genomic sequences facilitates high-throughput and comprehensive description of bacteria.</title>
        <authorList>
            <person name="Hitch T.C.A."/>
        </authorList>
    </citation>
    <scope>NUCLEOTIDE SEQUENCE [LARGE SCALE GENOMIC DNA]</scope>
    <source>
        <strain evidence="2 3">Sanger_02</strain>
    </source>
</reference>
<dbReference type="RefSeq" id="WP_262581835.1">
    <property type="nucleotide sequence ID" value="NZ_JAOQJV010000012.1"/>
</dbReference>
<accession>A0ABT2S7A1</accession>